<keyword evidence="6 9" id="KW-1133">Transmembrane helix</keyword>
<dbReference type="Pfam" id="PF02653">
    <property type="entry name" value="BPD_transp_2"/>
    <property type="match status" value="1"/>
</dbReference>
<comment type="caution">
    <text evidence="10">The sequence shown here is derived from an EMBL/GenBank/DDBJ whole genome shotgun (WGS) entry which is preliminary data.</text>
</comment>
<accession>A0A7C4EVA4</accession>
<evidence type="ECO:0000256" key="2">
    <source>
        <dbReference type="ARBA" id="ARBA00022448"/>
    </source>
</evidence>
<feature type="transmembrane region" description="Helical" evidence="9">
    <location>
        <begin position="36"/>
        <end position="53"/>
    </location>
</feature>
<dbReference type="GO" id="GO:0006865">
    <property type="term" value="P:amino acid transport"/>
    <property type="evidence" value="ECO:0007669"/>
    <property type="project" value="UniProtKB-KW"/>
</dbReference>
<dbReference type="PANTHER" id="PTHR11795">
    <property type="entry name" value="BRANCHED-CHAIN AMINO ACID TRANSPORT SYSTEM PERMEASE PROTEIN LIVH"/>
    <property type="match status" value="1"/>
</dbReference>
<dbReference type="InterPro" id="IPR052157">
    <property type="entry name" value="BCAA_transport_permease"/>
</dbReference>
<keyword evidence="3" id="KW-1003">Cell membrane</keyword>
<feature type="transmembrane region" description="Helical" evidence="9">
    <location>
        <begin position="65"/>
        <end position="86"/>
    </location>
</feature>
<feature type="transmembrane region" description="Helical" evidence="9">
    <location>
        <begin position="269"/>
        <end position="287"/>
    </location>
</feature>
<evidence type="ECO:0000256" key="8">
    <source>
        <dbReference type="ARBA" id="ARBA00037998"/>
    </source>
</evidence>
<evidence type="ECO:0000256" key="5">
    <source>
        <dbReference type="ARBA" id="ARBA00022970"/>
    </source>
</evidence>
<dbReference type="EMBL" id="DTGT01000363">
    <property type="protein sequence ID" value="HGH61852.1"/>
    <property type="molecule type" value="Genomic_DNA"/>
</dbReference>
<proteinExistence type="inferred from homology"/>
<dbReference type="AlphaFoldDB" id="A0A7C4EVA4"/>
<sequence length="295" mass="31510">MDPSFIIVQFISGLTMATLLFLVASGLTLIFGVGNVFNFAHGSFYMLGAYFAYEAVSTLHTNFWVGILFAAGGAGIAGILAESLFLKRIYGRSEEGGFQLLLTYSFILVIDDIVKIVWGTEYKSVLRPAGFHGSLEIWGLTLPLYNIAIIVIGLLVVVIAWFTLSHTRPGRVARATAIDRETMAAMGVNVPLTMTLVFGIATALGGFAGALAAPLRSVTPGAGIEVIIDSLIVVVIGGMGNFWGAWLGALILGEVMAFAVAIIPEWASVVSYVVMVLVLIFKPEGLFSPRQVRTV</sequence>
<dbReference type="CDD" id="cd06582">
    <property type="entry name" value="TM_PBP1_LivH_like"/>
    <property type="match status" value="1"/>
</dbReference>
<dbReference type="GO" id="GO:0022857">
    <property type="term" value="F:transmembrane transporter activity"/>
    <property type="evidence" value="ECO:0007669"/>
    <property type="project" value="InterPro"/>
</dbReference>
<evidence type="ECO:0000313" key="10">
    <source>
        <dbReference type="EMBL" id="HGH61852.1"/>
    </source>
</evidence>
<feature type="transmembrane region" description="Helical" evidence="9">
    <location>
        <begin position="144"/>
        <end position="164"/>
    </location>
</feature>
<organism evidence="10">
    <name type="scientific">Desulfomonile tiedjei</name>
    <dbReference type="NCBI Taxonomy" id="2358"/>
    <lineage>
        <taxon>Bacteria</taxon>
        <taxon>Pseudomonadati</taxon>
        <taxon>Thermodesulfobacteriota</taxon>
        <taxon>Desulfomonilia</taxon>
        <taxon>Desulfomonilales</taxon>
        <taxon>Desulfomonilaceae</taxon>
        <taxon>Desulfomonile</taxon>
    </lineage>
</organism>
<gene>
    <name evidence="10" type="ORF">ENV54_11210</name>
</gene>
<evidence type="ECO:0000256" key="1">
    <source>
        <dbReference type="ARBA" id="ARBA00004651"/>
    </source>
</evidence>
<evidence type="ECO:0000256" key="6">
    <source>
        <dbReference type="ARBA" id="ARBA00022989"/>
    </source>
</evidence>
<keyword evidence="7 9" id="KW-0472">Membrane</keyword>
<reference evidence="10" key="1">
    <citation type="journal article" date="2020" name="mSystems">
        <title>Genome- and Community-Level Interaction Insights into Carbon Utilization and Element Cycling Functions of Hydrothermarchaeota in Hydrothermal Sediment.</title>
        <authorList>
            <person name="Zhou Z."/>
            <person name="Liu Y."/>
            <person name="Xu W."/>
            <person name="Pan J."/>
            <person name="Luo Z.H."/>
            <person name="Li M."/>
        </authorList>
    </citation>
    <scope>NUCLEOTIDE SEQUENCE [LARGE SCALE GENOMIC DNA]</scope>
    <source>
        <strain evidence="10">SpSt-769</strain>
    </source>
</reference>
<protein>
    <submittedName>
        <fullName evidence="10">Branched-chain amino acid ABC transporter permease</fullName>
    </submittedName>
</protein>
<dbReference type="InterPro" id="IPR001851">
    <property type="entry name" value="ABC_transp_permease"/>
</dbReference>
<dbReference type="GO" id="GO:0005886">
    <property type="term" value="C:plasma membrane"/>
    <property type="evidence" value="ECO:0007669"/>
    <property type="project" value="UniProtKB-SubCell"/>
</dbReference>
<evidence type="ECO:0000256" key="4">
    <source>
        <dbReference type="ARBA" id="ARBA00022692"/>
    </source>
</evidence>
<feature type="transmembrane region" description="Helical" evidence="9">
    <location>
        <begin position="185"/>
        <end position="212"/>
    </location>
</feature>
<name>A0A7C4EVA4_9BACT</name>
<feature type="transmembrane region" description="Helical" evidence="9">
    <location>
        <begin position="6"/>
        <end position="29"/>
    </location>
</feature>
<keyword evidence="4 9" id="KW-0812">Transmembrane</keyword>
<feature type="transmembrane region" description="Helical" evidence="9">
    <location>
        <begin position="98"/>
        <end position="118"/>
    </location>
</feature>
<evidence type="ECO:0000256" key="9">
    <source>
        <dbReference type="SAM" id="Phobius"/>
    </source>
</evidence>
<evidence type="ECO:0000256" key="3">
    <source>
        <dbReference type="ARBA" id="ARBA00022475"/>
    </source>
</evidence>
<keyword evidence="5" id="KW-0029">Amino-acid transport</keyword>
<comment type="similarity">
    <text evidence="8">Belongs to the binding-protein-dependent transport system permease family. LivHM subfamily.</text>
</comment>
<dbReference type="PANTHER" id="PTHR11795:SF442">
    <property type="entry name" value="ABC TRANSPORTER ATP-BINDING PROTEIN"/>
    <property type="match status" value="1"/>
</dbReference>
<keyword evidence="2" id="KW-0813">Transport</keyword>
<evidence type="ECO:0000256" key="7">
    <source>
        <dbReference type="ARBA" id="ARBA00023136"/>
    </source>
</evidence>
<comment type="subcellular location">
    <subcellularLocation>
        <location evidence="1">Cell membrane</location>
        <topology evidence="1">Multi-pass membrane protein</topology>
    </subcellularLocation>
</comment>